<sequence length="145" mass="15917">MFVRPLIVLLISILLGACSQQEVAPKINYSQDSPVTFEEVENVIKEEGLDLMDTELPANNVFVSVLNGVSPEDYLLEGTPLSIYVFPTATDRGKGIEQFMESTATAKLQEHKAFGINNVLLFYVGGVEELNNKLLNALTKLESPA</sequence>
<name>A0A841PRU8_9BACI</name>
<evidence type="ECO:0000256" key="1">
    <source>
        <dbReference type="SAM" id="SignalP"/>
    </source>
</evidence>
<evidence type="ECO:0000313" key="3">
    <source>
        <dbReference type="Proteomes" id="UP000581688"/>
    </source>
</evidence>
<gene>
    <name evidence="2" type="ORF">HNQ94_000068</name>
</gene>
<dbReference type="Proteomes" id="UP000581688">
    <property type="component" value="Unassembled WGS sequence"/>
</dbReference>
<keyword evidence="3" id="KW-1185">Reference proteome</keyword>
<feature type="signal peptide" evidence="1">
    <location>
        <begin position="1"/>
        <end position="24"/>
    </location>
</feature>
<dbReference type="PROSITE" id="PS51257">
    <property type="entry name" value="PROKAR_LIPOPROTEIN"/>
    <property type="match status" value="1"/>
</dbReference>
<feature type="chain" id="PRO_5038941851" description="Lipoprotein" evidence="1">
    <location>
        <begin position="25"/>
        <end position="145"/>
    </location>
</feature>
<protein>
    <recommendedName>
        <fullName evidence="4">Lipoprotein</fullName>
    </recommendedName>
</protein>
<comment type="caution">
    <text evidence="2">The sequence shown here is derived from an EMBL/GenBank/DDBJ whole genome shotgun (WGS) entry which is preliminary data.</text>
</comment>
<accession>A0A841PRU8</accession>
<evidence type="ECO:0000313" key="2">
    <source>
        <dbReference type="EMBL" id="MBB6451647.1"/>
    </source>
</evidence>
<reference evidence="2 3" key="1">
    <citation type="submission" date="2020-08" db="EMBL/GenBank/DDBJ databases">
        <title>Genomic Encyclopedia of Type Strains, Phase IV (KMG-IV): sequencing the most valuable type-strain genomes for metagenomic binning, comparative biology and taxonomic classification.</title>
        <authorList>
            <person name="Goeker M."/>
        </authorList>
    </citation>
    <scope>NUCLEOTIDE SEQUENCE [LARGE SCALE GENOMIC DNA]</scope>
    <source>
        <strain evidence="2 3">DSM 19612</strain>
    </source>
</reference>
<proteinExistence type="predicted"/>
<dbReference type="AlphaFoldDB" id="A0A841PRU8"/>
<dbReference type="EMBL" id="JACHGH010000001">
    <property type="protein sequence ID" value="MBB6451647.1"/>
    <property type="molecule type" value="Genomic_DNA"/>
</dbReference>
<dbReference type="RefSeq" id="WP_174496273.1">
    <property type="nucleotide sequence ID" value="NZ_CADDWK010000007.1"/>
</dbReference>
<organism evidence="2 3">
    <name type="scientific">Salirhabdus euzebyi</name>
    <dbReference type="NCBI Taxonomy" id="394506"/>
    <lineage>
        <taxon>Bacteria</taxon>
        <taxon>Bacillati</taxon>
        <taxon>Bacillota</taxon>
        <taxon>Bacilli</taxon>
        <taxon>Bacillales</taxon>
        <taxon>Bacillaceae</taxon>
        <taxon>Salirhabdus</taxon>
    </lineage>
</organism>
<keyword evidence="1" id="KW-0732">Signal</keyword>
<evidence type="ECO:0008006" key="4">
    <source>
        <dbReference type="Google" id="ProtNLM"/>
    </source>
</evidence>